<proteinExistence type="predicted"/>
<organism evidence="1">
    <name type="scientific">Bacillus phage Adastra</name>
    <dbReference type="NCBI Taxonomy" id="3143958"/>
    <lineage>
        <taxon>Viruses</taxon>
        <taxon>Duplodnaviria</taxon>
        <taxon>Heunggongvirae</taxon>
        <taxon>Uroviricota</taxon>
        <taxon>Caudoviricetes</taxon>
        <taxon>Herelleviridae</taxon>
        <taxon>Spounavirinae</taxon>
        <taxon>Okubovirus</taxon>
    </lineage>
</organism>
<name>A0AAU8BBI5_9CAUD</name>
<protein>
    <submittedName>
        <fullName evidence="1">Uncharacterized protein</fullName>
    </submittedName>
</protein>
<sequence length="128" mass="14808">MVACERCKNLYNDLSDSTCADCKYLDVLKQNNNNTVYYYVGSTLRHATLRGVNEKSRQVLLETSNGSWNCMSSMDVLTRDRVSVRDLKELLLNTLQTENLYEEPNFEEQRRLLAEIGELIEVEEFGDL</sequence>
<gene>
    <name evidence="1" type="ORF">Adastra199</name>
</gene>
<evidence type="ECO:0000313" key="1">
    <source>
        <dbReference type="EMBL" id="XCD09744.1"/>
    </source>
</evidence>
<accession>A0AAU8BBI5</accession>
<dbReference type="EMBL" id="PP819608">
    <property type="protein sequence ID" value="XCD09744.1"/>
    <property type="molecule type" value="Genomic_DNA"/>
</dbReference>
<reference evidence="1" key="1">
    <citation type="submission" date="2024-05" db="EMBL/GenBank/DDBJ databases">
        <authorList>
            <person name="Herbig A.F."/>
            <person name="Pendergrass E.L."/>
        </authorList>
    </citation>
    <scope>NUCLEOTIDE SEQUENCE</scope>
</reference>